<keyword evidence="8" id="KW-1185">Reference proteome</keyword>
<protein>
    <submittedName>
        <fullName evidence="7">ABC-type transport system permease protein (Probable substrate glucose)</fullName>
    </submittedName>
</protein>
<feature type="transmembrane region" description="Helical" evidence="6">
    <location>
        <begin position="6"/>
        <end position="27"/>
    </location>
</feature>
<dbReference type="STRING" id="268739.Nmlp_3619"/>
<dbReference type="AlphaFoldDB" id="M1XTH9"/>
<dbReference type="eggNOG" id="arCOG00261">
    <property type="taxonomic scope" value="Archaea"/>
</dbReference>
<feature type="transmembrane region" description="Helical" evidence="6">
    <location>
        <begin position="146"/>
        <end position="162"/>
    </location>
</feature>
<dbReference type="GeneID" id="14651977"/>
<dbReference type="RefSeq" id="WP_015410470.1">
    <property type="nucleotide sequence ID" value="NC_020388.1"/>
</dbReference>
<sequence>MAGFVAGLLGATVSVATVFIFAGLGELITERAGVLNLGVEGMMLGGALGGFVTTVLTGSPWLGFCVGIGAGMLLAGIHAFLCVTLKANQVISGVMLTLLGTGLTTFYGAGWVDRSIDGFSEVTVPVVGQYLIQIPVVGEALFSNTPTDYIALALVPAVWYLLNRSNLGMELVSVGEDPEMADTMGVSVFKLRYLAVVIGGGFAGAAGAHLSLAFSQLWVPGMTAGRGWIAVALVIFAQWRPTRMLAGAYLFGILDALQLRSQALSVSVGADTPVAGPINAALEFAMNAQIMSTYPYVATIVVLSYAVIRTESNQLAVPSALLESYSRETD</sequence>
<evidence type="ECO:0000313" key="7">
    <source>
        <dbReference type="EMBL" id="CCQ37737.1"/>
    </source>
</evidence>
<keyword evidence="5 6" id="KW-0472">Membrane</keyword>
<name>M1XTH9_NATM8</name>
<proteinExistence type="predicted"/>
<evidence type="ECO:0000256" key="5">
    <source>
        <dbReference type="ARBA" id="ARBA00023136"/>
    </source>
</evidence>
<dbReference type="GO" id="GO:0005886">
    <property type="term" value="C:plasma membrane"/>
    <property type="evidence" value="ECO:0007669"/>
    <property type="project" value="UniProtKB-SubCell"/>
</dbReference>
<dbReference type="InterPro" id="IPR001851">
    <property type="entry name" value="ABC_transp_permease"/>
</dbReference>
<dbReference type="Proteomes" id="UP000011867">
    <property type="component" value="Chromosome"/>
</dbReference>
<dbReference type="GO" id="GO:0022857">
    <property type="term" value="F:transmembrane transporter activity"/>
    <property type="evidence" value="ECO:0007669"/>
    <property type="project" value="InterPro"/>
</dbReference>
<evidence type="ECO:0000256" key="2">
    <source>
        <dbReference type="ARBA" id="ARBA00022475"/>
    </source>
</evidence>
<dbReference type="PANTHER" id="PTHR43370">
    <property type="entry name" value="SUGAR ABC TRANSPORTER INTEGRAL MEMBRANE PROTEIN-RELATED"/>
    <property type="match status" value="1"/>
</dbReference>
<keyword evidence="3 6" id="KW-0812">Transmembrane</keyword>
<dbReference type="CDD" id="cd06580">
    <property type="entry name" value="TM_PBP1_transp_TpRbsC_like"/>
    <property type="match status" value="1"/>
</dbReference>
<comment type="subcellular location">
    <subcellularLocation>
        <location evidence="1">Cell membrane</location>
        <topology evidence="1">Multi-pass membrane protein</topology>
    </subcellularLocation>
</comment>
<gene>
    <name evidence="7" type="ordered locus">Nmlp_3619</name>
</gene>
<evidence type="ECO:0000256" key="6">
    <source>
        <dbReference type="SAM" id="Phobius"/>
    </source>
</evidence>
<feature type="transmembrane region" description="Helical" evidence="6">
    <location>
        <begin position="90"/>
        <end position="112"/>
    </location>
</feature>
<dbReference type="OrthoDB" id="372203at2157"/>
<dbReference type="PANTHER" id="PTHR43370:SF2">
    <property type="entry name" value="ABC TRANSPORTER PERMEASE PROTEIN"/>
    <property type="match status" value="1"/>
</dbReference>
<evidence type="ECO:0000256" key="1">
    <source>
        <dbReference type="ARBA" id="ARBA00004651"/>
    </source>
</evidence>
<organism evidence="7 8">
    <name type="scientific">Natronomonas moolapensis (strain DSM 18674 / CECT 7526 / JCM 14361 / 8.8.11)</name>
    <dbReference type="NCBI Taxonomy" id="268739"/>
    <lineage>
        <taxon>Archaea</taxon>
        <taxon>Methanobacteriati</taxon>
        <taxon>Methanobacteriota</taxon>
        <taxon>Stenosarchaea group</taxon>
        <taxon>Halobacteria</taxon>
        <taxon>Halobacteriales</taxon>
        <taxon>Natronomonadaceae</taxon>
        <taxon>Natronomonas</taxon>
    </lineage>
</organism>
<reference evidence="7 8" key="1">
    <citation type="journal article" date="2013" name="Genome Announc.">
        <title>Genome of the haloarchaeon Natronomonas moolapensis, a neutrophilic member of a previously haloalkaliphilic genus.</title>
        <authorList>
            <person name="Dyall-Smith M.L."/>
            <person name="Pfeiffer F."/>
            <person name="Oberwinkler T."/>
            <person name="Klee K."/>
            <person name="Rampp M."/>
            <person name="Palm P."/>
            <person name="Gross K."/>
            <person name="Schuster S.C."/>
            <person name="Oesterhelt D."/>
        </authorList>
    </citation>
    <scope>NUCLEOTIDE SEQUENCE [LARGE SCALE GENOMIC DNA]</scope>
    <source>
        <strain evidence="8">DSM 18674 / JCM 14361 / 8.8.11</strain>
    </source>
</reference>
<evidence type="ECO:0000256" key="3">
    <source>
        <dbReference type="ARBA" id="ARBA00022692"/>
    </source>
</evidence>
<dbReference type="Pfam" id="PF02653">
    <property type="entry name" value="BPD_transp_2"/>
    <property type="match status" value="1"/>
</dbReference>
<accession>M1XTH9</accession>
<feature type="transmembrane region" description="Helical" evidence="6">
    <location>
        <begin position="193"/>
        <end position="212"/>
    </location>
</feature>
<feature type="transmembrane region" description="Helical" evidence="6">
    <location>
        <begin position="34"/>
        <end position="55"/>
    </location>
</feature>
<feature type="transmembrane region" description="Helical" evidence="6">
    <location>
        <begin position="218"/>
        <end position="237"/>
    </location>
</feature>
<dbReference type="KEGG" id="nmo:Nmlp_3619"/>
<dbReference type="HOGENOM" id="CLU_040769_1_1_2"/>
<evidence type="ECO:0000256" key="4">
    <source>
        <dbReference type="ARBA" id="ARBA00022989"/>
    </source>
</evidence>
<keyword evidence="4 6" id="KW-1133">Transmembrane helix</keyword>
<dbReference type="EMBL" id="HF582854">
    <property type="protein sequence ID" value="CCQ37737.1"/>
    <property type="molecule type" value="Genomic_DNA"/>
</dbReference>
<keyword evidence="2" id="KW-1003">Cell membrane</keyword>
<feature type="transmembrane region" description="Helical" evidence="6">
    <location>
        <begin position="61"/>
        <end position="83"/>
    </location>
</feature>
<evidence type="ECO:0000313" key="8">
    <source>
        <dbReference type="Proteomes" id="UP000011867"/>
    </source>
</evidence>